<proteinExistence type="predicted"/>
<gene>
    <name evidence="1" type="ORF">ERS852498_01116</name>
</gene>
<evidence type="ECO:0000313" key="2">
    <source>
        <dbReference type="Proteomes" id="UP000095709"/>
    </source>
</evidence>
<dbReference type="Proteomes" id="UP000095709">
    <property type="component" value="Unassembled WGS sequence"/>
</dbReference>
<dbReference type="AlphaFoldDB" id="A0A174K6X8"/>
<accession>A0A174K6X8</accession>
<name>A0A174K6X8_9FIRM</name>
<dbReference type="RefSeq" id="WP_055265948.1">
    <property type="nucleotide sequence ID" value="NZ_CZAL01000005.1"/>
</dbReference>
<evidence type="ECO:0000313" key="1">
    <source>
        <dbReference type="EMBL" id="CUP04959.1"/>
    </source>
</evidence>
<protein>
    <submittedName>
        <fullName evidence="1">Uncharacterized protein</fullName>
    </submittedName>
</protein>
<reference evidence="1 2" key="1">
    <citation type="submission" date="2015-09" db="EMBL/GenBank/DDBJ databases">
        <authorList>
            <consortium name="Pathogen Informatics"/>
        </authorList>
    </citation>
    <scope>NUCLEOTIDE SEQUENCE [LARGE SCALE GENOMIC DNA]</scope>
    <source>
        <strain evidence="1 2">2789STDY5834885</strain>
    </source>
</reference>
<organism evidence="1 2">
    <name type="scientific">Fusicatenibacter saccharivorans</name>
    <dbReference type="NCBI Taxonomy" id="1150298"/>
    <lineage>
        <taxon>Bacteria</taxon>
        <taxon>Bacillati</taxon>
        <taxon>Bacillota</taxon>
        <taxon>Clostridia</taxon>
        <taxon>Lachnospirales</taxon>
        <taxon>Lachnospiraceae</taxon>
        <taxon>Fusicatenibacter</taxon>
    </lineage>
</organism>
<sequence>MQENVEKMVTEEKEKFMNLSKEVMPLLKEINEKLEKYGYVKYTYITLNPEDGYMSFEPRETEWELRKLKGEHEAKICLDIREKVELEETEA</sequence>
<dbReference type="EMBL" id="CZAL01000005">
    <property type="protein sequence ID" value="CUP04959.1"/>
    <property type="molecule type" value="Genomic_DNA"/>
</dbReference>